<organism evidence="3 4">
    <name type="scientific">Lacticaseibacillus pabuli</name>
    <dbReference type="NCBI Taxonomy" id="3025672"/>
    <lineage>
        <taxon>Bacteria</taxon>
        <taxon>Bacillati</taxon>
        <taxon>Bacillota</taxon>
        <taxon>Bacilli</taxon>
        <taxon>Lactobacillales</taxon>
        <taxon>Lactobacillaceae</taxon>
        <taxon>Lacticaseibacillus</taxon>
    </lineage>
</organism>
<dbReference type="Gene3D" id="3.20.20.70">
    <property type="entry name" value="Aldolase class I"/>
    <property type="match status" value="1"/>
</dbReference>
<dbReference type="PANTHER" id="PTHR38435">
    <property type="match status" value="1"/>
</dbReference>
<evidence type="ECO:0000313" key="3">
    <source>
        <dbReference type="EMBL" id="WDF82098.1"/>
    </source>
</evidence>
<dbReference type="EMBL" id="CP117884">
    <property type="protein sequence ID" value="WDF82098.1"/>
    <property type="molecule type" value="Genomic_DNA"/>
</dbReference>
<keyword evidence="4" id="KW-1185">Reference proteome</keyword>
<reference evidence="3 4" key="1">
    <citation type="submission" date="2023-02" db="EMBL/GenBank/DDBJ databases">
        <title>Genome sequence of Lacticaseibacillus sp. KACC 23028.</title>
        <authorList>
            <person name="Kim S."/>
            <person name="Heo J."/>
            <person name="Kwon S.-W."/>
        </authorList>
    </citation>
    <scope>NUCLEOTIDE SEQUENCE [LARGE SCALE GENOMIC DNA]</scope>
    <source>
        <strain evidence="3 4">KACC 23028</strain>
    </source>
</reference>
<sequence length="364" mass="40753">MAELGISVYPDKSDLDLDKQYLDKAHALGYGRVFMSLLQLAGDTGGLDKFKTTVAYANQLGMHVIVDINPELFKELDISINDLHFFHELGVWGLRLDEGFTGSEESKMTRNPYDLKIEINMSAGTNYLQSILSFHPRRENLLGCHNFYPQEYTGLGEANFVNYSRPYREANLHTAAFVSSQVGTSGPWPVSEGLPTIEDDRQRPIASQVQHLLMTGMVDDVIIGNAYASDAELKAAADSFKARQPQIKVDLIPDITDAERGIVLDGYEGEQLYRGDASDYLLRSTMTRISYAKTSIPSRNQTADFQRGDVLVVNDGYARYKGEMQIALTQFPNDGRRNVVGHIAASDMILLDLLKPWMSFKLYD</sequence>
<evidence type="ECO:0000259" key="2">
    <source>
        <dbReference type="Pfam" id="PF19200"/>
    </source>
</evidence>
<dbReference type="PANTHER" id="PTHR38435:SF1">
    <property type="entry name" value="DUF871 DOMAIN-CONTAINING PROTEIN"/>
    <property type="match status" value="1"/>
</dbReference>
<protein>
    <submittedName>
        <fullName evidence="3">MupG family TIM beta-alpha barrel fold protein</fullName>
    </submittedName>
</protein>
<dbReference type="InterPro" id="IPR029000">
    <property type="entry name" value="Cyclophilin-like_dom_sf"/>
</dbReference>
<dbReference type="InterPro" id="IPR017853">
    <property type="entry name" value="GH"/>
</dbReference>
<dbReference type="InterPro" id="IPR013785">
    <property type="entry name" value="Aldolase_TIM"/>
</dbReference>
<dbReference type="InterPro" id="IPR043894">
    <property type="entry name" value="MupG_C"/>
</dbReference>
<name>A0ABY7WPI2_9LACO</name>
<dbReference type="InterPro" id="IPR043797">
    <property type="entry name" value="MupG_N"/>
</dbReference>
<feature type="domain" description="6-phospho-N-acetylmuramidase N-terminal" evidence="2">
    <location>
        <begin position="4"/>
        <end position="236"/>
    </location>
</feature>
<dbReference type="InterPro" id="IPR008589">
    <property type="entry name" value="MupG"/>
</dbReference>
<accession>A0ABY7WPI2</accession>
<feature type="domain" description="6-phospho-N-acetylmuramidase C-terminal" evidence="1">
    <location>
        <begin position="246"/>
        <end position="362"/>
    </location>
</feature>
<proteinExistence type="predicted"/>
<gene>
    <name evidence="3" type="ORF">PQ472_09380</name>
</gene>
<dbReference type="Proteomes" id="UP001220377">
    <property type="component" value="Chromosome"/>
</dbReference>
<dbReference type="SUPFAM" id="SSF50891">
    <property type="entry name" value="Cyclophilin-like"/>
    <property type="match status" value="1"/>
</dbReference>
<dbReference type="SUPFAM" id="SSF51445">
    <property type="entry name" value="(Trans)glycosidases"/>
    <property type="match status" value="1"/>
</dbReference>
<dbReference type="RefSeq" id="WP_274259339.1">
    <property type="nucleotide sequence ID" value="NZ_CP117884.1"/>
</dbReference>
<dbReference type="Gene3D" id="2.40.100.10">
    <property type="entry name" value="Cyclophilin-like"/>
    <property type="match status" value="1"/>
</dbReference>
<dbReference type="Pfam" id="PF19200">
    <property type="entry name" value="MupG_N"/>
    <property type="match status" value="1"/>
</dbReference>
<evidence type="ECO:0000313" key="4">
    <source>
        <dbReference type="Proteomes" id="UP001220377"/>
    </source>
</evidence>
<evidence type="ECO:0000259" key="1">
    <source>
        <dbReference type="Pfam" id="PF05913"/>
    </source>
</evidence>
<dbReference type="Pfam" id="PF05913">
    <property type="entry name" value="MupG_C"/>
    <property type="match status" value="1"/>
</dbReference>